<dbReference type="CDD" id="cd06579">
    <property type="entry name" value="TM_PBP1_transp_AraH_like"/>
    <property type="match status" value="1"/>
</dbReference>
<feature type="transmembrane region" description="Helical" evidence="8">
    <location>
        <begin position="111"/>
        <end position="133"/>
    </location>
</feature>
<evidence type="ECO:0000256" key="3">
    <source>
        <dbReference type="ARBA" id="ARBA00022475"/>
    </source>
</evidence>
<keyword evidence="2" id="KW-0813">Transport</keyword>
<keyword evidence="4" id="KW-0997">Cell inner membrane</keyword>
<gene>
    <name evidence="9" type="ORF">KZC50_06615</name>
</gene>
<evidence type="ECO:0000313" key="10">
    <source>
        <dbReference type="Proteomes" id="UP001183582"/>
    </source>
</evidence>
<feature type="transmembrane region" description="Helical" evidence="8">
    <location>
        <begin position="238"/>
        <end position="259"/>
    </location>
</feature>
<feature type="transmembrane region" description="Helical" evidence="8">
    <location>
        <begin position="30"/>
        <end position="50"/>
    </location>
</feature>
<evidence type="ECO:0000313" key="9">
    <source>
        <dbReference type="EMBL" id="MDS0245286.1"/>
    </source>
</evidence>
<evidence type="ECO:0000256" key="5">
    <source>
        <dbReference type="ARBA" id="ARBA00022692"/>
    </source>
</evidence>
<evidence type="ECO:0000256" key="4">
    <source>
        <dbReference type="ARBA" id="ARBA00022519"/>
    </source>
</evidence>
<feature type="transmembrane region" description="Helical" evidence="8">
    <location>
        <begin position="292"/>
        <end position="311"/>
    </location>
</feature>
<evidence type="ECO:0000256" key="2">
    <source>
        <dbReference type="ARBA" id="ARBA00022448"/>
    </source>
</evidence>
<evidence type="ECO:0000256" key="6">
    <source>
        <dbReference type="ARBA" id="ARBA00022989"/>
    </source>
</evidence>
<comment type="caution">
    <text evidence="9">The sequence shown here is derived from an EMBL/GenBank/DDBJ whole genome shotgun (WGS) entry which is preliminary data.</text>
</comment>
<dbReference type="Pfam" id="PF02653">
    <property type="entry name" value="BPD_transp_2"/>
    <property type="match status" value="1"/>
</dbReference>
<keyword evidence="5 8" id="KW-0812">Transmembrane</keyword>
<feature type="transmembrane region" description="Helical" evidence="8">
    <location>
        <begin position="317"/>
        <end position="336"/>
    </location>
</feature>
<accession>A0AAJ2HJV4</accession>
<dbReference type="GO" id="GO:0022857">
    <property type="term" value="F:transmembrane transporter activity"/>
    <property type="evidence" value="ECO:0007669"/>
    <property type="project" value="InterPro"/>
</dbReference>
<dbReference type="GeneID" id="301457888"/>
<dbReference type="Proteomes" id="UP001183582">
    <property type="component" value="Unassembled WGS sequence"/>
</dbReference>
<sequence length="357" mass="36183">MTHATLAPPRRSTGPLDRLRRLRGANNEGVLGIVIVVLALVVGFIAPSFWSATTFVNLAGTTMGTLLFALGVLLVLISGGIDVSFLAIGIFAAYSTMQAVTATGLGSAPVIVPFVVAGAIGLGLGLLNALAVVGLRIPTLIATLGTQGIIRGVLITYVGSRVLSELPATTGDLSTSYLLVVGGSSNTPLSALFVPVVVIAALIAVVLRYTTFGRGIYAIGGHAEFARRAGYPVARIQVGVYALAGVLAGVGGLVHIILVREADPYALVGGELDVIAAVVLGGASIFGGRGSVLGTVLGVVLVSLINNSLVLLGVPSFWQRAAVGAMLLIGVTAQAWRGRRARRPLDAPEPATAGGAA</sequence>
<dbReference type="PANTHER" id="PTHR32196">
    <property type="entry name" value="ABC TRANSPORTER PERMEASE PROTEIN YPHD-RELATED-RELATED"/>
    <property type="match status" value="1"/>
</dbReference>
<dbReference type="GO" id="GO:0005886">
    <property type="term" value="C:plasma membrane"/>
    <property type="evidence" value="ECO:0007669"/>
    <property type="project" value="UniProtKB-SubCell"/>
</dbReference>
<feature type="transmembrane region" description="Helical" evidence="8">
    <location>
        <begin position="140"/>
        <end position="159"/>
    </location>
</feature>
<feature type="transmembrane region" description="Helical" evidence="8">
    <location>
        <begin position="189"/>
        <end position="207"/>
    </location>
</feature>
<protein>
    <submittedName>
        <fullName evidence="9">ABC transporter permease</fullName>
    </submittedName>
</protein>
<evidence type="ECO:0000256" key="1">
    <source>
        <dbReference type="ARBA" id="ARBA00004651"/>
    </source>
</evidence>
<keyword evidence="3" id="KW-1003">Cell membrane</keyword>
<reference evidence="9 10" key="1">
    <citation type="submission" date="2021-06" db="EMBL/GenBank/DDBJ databases">
        <title>Genome-based taxonomic framework of Microbacterium strains isolated from marine environment, the description of four new species and reclassification of four preexisting species.</title>
        <authorList>
            <person name="Lee S.D."/>
            <person name="Kim S.-M."/>
            <person name="Byeon Y.-S."/>
            <person name="Yang H.L."/>
            <person name="Kim I.S."/>
        </authorList>
    </citation>
    <scope>NUCLEOTIDE SEQUENCE [LARGE SCALE GENOMIC DNA]</scope>
    <source>
        <strain evidence="9 10">KACC 20514</strain>
    </source>
</reference>
<organism evidence="9 10">
    <name type="scientific">Microbacterium aurantiacum</name>
    <dbReference type="NCBI Taxonomy" id="162393"/>
    <lineage>
        <taxon>Bacteria</taxon>
        <taxon>Bacillati</taxon>
        <taxon>Actinomycetota</taxon>
        <taxon>Actinomycetes</taxon>
        <taxon>Micrococcales</taxon>
        <taxon>Microbacteriaceae</taxon>
        <taxon>Microbacterium</taxon>
    </lineage>
</organism>
<dbReference type="AlphaFoldDB" id="A0AAJ2HJV4"/>
<keyword evidence="7 8" id="KW-0472">Membrane</keyword>
<dbReference type="RefSeq" id="WP_310891098.1">
    <property type="nucleotide sequence ID" value="NZ_BAAAGR010000001.1"/>
</dbReference>
<feature type="transmembrane region" description="Helical" evidence="8">
    <location>
        <begin position="265"/>
        <end position="285"/>
    </location>
</feature>
<keyword evidence="6 8" id="KW-1133">Transmembrane helix</keyword>
<feature type="transmembrane region" description="Helical" evidence="8">
    <location>
        <begin position="83"/>
        <end position="105"/>
    </location>
</feature>
<feature type="transmembrane region" description="Helical" evidence="8">
    <location>
        <begin position="56"/>
        <end position="76"/>
    </location>
</feature>
<dbReference type="EMBL" id="JAHWXH010000001">
    <property type="protein sequence ID" value="MDS0245286.1"/>
    <property type="molecule type" value="Genomic_DNA"/>
</dbReference>
<proteinExistence type="predicted"/>
<evidence type="ECO:0000256" key="8">
    <source>
        <dbReference type="SAM" id="Phobius"/>
    </source>
</evidence>
<dbReference type="InterPro" id="IPR001851">
    <property type="entry name" value="ABC_transp_permease"/>
</dbReference>
<evidence type="ECO:0000256" key="7">
    <source>
        <dbReference type="ARBA" id="ARBA00023136"/>
    </source>
</evidence>
<comment type="subcellular location">
    <subcellularLocation>
        <location evidence="1">Cell membrane</location>
        <topology evidence="1">Multi-pass membrane protein</topology>
    </subcellularLocation>
</comment>
<dbReference type="PANTHER" id="PTHR32196:SF21">
    <property type="entry name" value="ABC TRANSPORTER PERMEASE PROTEIN YPHD-RELATED"/>
    <property type="match status" value="1"/>
</dbReference>
<name>A0AAJ2HJV4_9MICO</name>